<dbReference type="GO" id="GO:0006265">
    <property type="term" value="P:DNA topological change"/>
    <property type="evidence" value="ECO:0007669"/>
    <property type="project" value="InterPro"/>
</dbReference>
<dbReference type="EMBL" id="DWWA01000053">
    <property type="protein sequence ID" value="HJC73182.1"/>
    <property type="molecule type" value="Genomic_DNA"/>
</dbReference>
<comment type="caution">
    <text evidence="2">The sequence shown here is derived from an EMBL/GenBank/DDBJ whole genome shotgun (WGS) entry which is preliminary data.</text>
</comment>
<dbReference type="GO" id="GO:0003690">
    <property type="term" value="F:double-stranded DNA binding"/>
    <property type="evidence" value="ECO:0007669"/>
    <property type="project" value="InterPro"/>
</dbReference>
<dbReference type="AlphaFoldDB" id="A0A9D2TLT0"/>
<dbReference type="SMART" id="SM00530">
    <property type="entry name" value="HTH_XRE"/>
    <property type="match status" value="1"/>
</dbReference>
<dbReference type="Pfam" id="PF01381">
    <property type="entry name" value="HTH_3"/>
    <property type="match status" value="1"/>
</dbReference>
<dbReference type="Gene3D" id="1.10.260.40">
    <property type="entry name" value="lambda repressor-like DNA-binding domains"/>
    <property type="match status" value="1"/>
</dbReference>
<evidence type="ECO:0000313" key="2">
    <source>
        <dbReference type="EMBL" id="HJC73182.1"/>
    </source>
</evidence>
<accession>A0A9D2TLT0</accession>
<evidence type="ECO:0000313" key="3">
    <source>
        <dbReference type="Proteomes" id="UP000823918"/>
    </source>
</evidence>
<evidence type="ECO:0000259" key="1">
    <source>
        <dbReference type="PROSITE" id="PS50943"/>
    </source>
</evidence>
<protein>
    <submittedName>
        <fullName evidence="2">Helix-turn-helix domain-containing protein</fullName>
    </submittedName>
</protein>
<dbReference type="InterPro" id="IPR010982">
    <property type="entry name" value="Lambda_DNA-bd_dom_sf"/>
</dbReference>
<name>A0A9D2TLT0_9FIRM</name>
<reference evidence="2" key="2">
    <citation type="submission" date="2021-04" db="EMBL/GenBank/DDBJ databases">
        <authorList>
            <person name="Gilroy R."/>
        </authorList>
    </citation>
    <scope>NUCLEOTIDE SEQUENCE</scope>
    <source>
        <strain evidence="2">5933</strain>
    </source>
</reference>
<dbReference type="Proteomes" id="UP000823918">
    <property type="component" value="Unassembled WGS sequence"/>
</dbReference>
<dbReference type="PROSITE" id="PS50943">
    <property type="entry name" value="HTH_CROC1"/>
    <property type="match status" value="1"/>
</dbReference>
<dbReference type="InterPro" id="IPR018126">
    <property type="entry name" value="SASP_alpha/beta-type_CS"/>
</dbReference>
<gene>
    <name evidence="2" type="ORF">H9698_10395</name>
</gene>
<dbReference type="CDD" id="cd00093">
    <property type="entry name" value="HTH_XRE"/>
    <property type="match status" value="1"/>
</dbReference>
<reference evidence="2" key="1">
    <citation type="journal article" date="2021" name="PeerJ">
        <title>Extensive microbial diversity within the chicken gut microbiome revealed by metagenomics and culture.</title>
        <authorList>
            <person name="Gilroy R."/>
            <person name="Ravi A."/>
            <person name="Getino M."/>
            <person name="Pursley I."/>
            <person name="Horton D.L."/>
            <person name="Alikhan N.F."/>
            <person name="Baker D."/>
            <person name="Gharbi K."/>
            <person name="Hall N."/>
            <person name="Watson M."/>
            <person name="Adriaenssens E.M."/>
            <person name="Foster-Nyarko E."/>
            <person name="Jarju S."/>
            <person name="Secka A."/>
            <person name="Antonio M."/>
            <person name="Oren A."/>
            <person name="Chaudhuri R.R."/>
            <person name="La Ragione R."/>
            <person name="Hildebrand F."/>
            <person name="Pallen M.J."/>
        </authorList>
    </citation>
    <scope>NUCLEOTIDE SEQUENCE</scope>
    <source>
        <strain evidence="2">5933</strain>
    </source>
</reference>
<feature type="domain" description="HTH cro/C1-type" evidence="1">
    <location>
        <begin position="5"/>
        <end position="59"/>
    </location>
</feature>
<proteinExistence type="predicted"/>
<dbReference type="SUPFAM" id="SSF47413">
    <property type="entry name" value="lambda repressor-like DNA-binding domains"/>
    <property type="match status" value="1"/>
</dbReference>
<organism evidence="2 3">
    <name type="scientific">Candidatus Ruthenibacterium merdavium</name>
    <dbReference type="NCBI Taxonomy" id="2838752"/>
    <lineage>
        <taxon>Bacteria</taxon>
        <taxon>Bacillati</taxon>
        <taxon>Bacillota</taxon>
        <taxon>Clostridia</taxon>
        <taxon>Eubacteriales</taxon>
        <taxon>Oscillospiraceae</taxon>
        <taxon>Ruthenibacterium</taxon>
    </lineage>
</organism>
<dbReference type="InterPro" id="IPR001387">
    <property type="entry name" value="Cro/C1-type_HTH"/>
</dbReference>
<dbReference type="PROSITE" id="PS00304">
    <property type="entry name" value="SASP_1"/>
    <property type="match status" value="1"/>
</dbReference>
<sequence length="76" mass="8465">MFPNIEAERARFGMSKVELAQELGVSYSTFKSWMRGKTEMPCSKVIAMSKLFNVTSDYLLGISQADPHKDTTTKGA</sequence>